<keyword evidence="2" id="KW-0813">Transport</keyword>
<comment type="subcellular location">
    <subcellularLocation>
        <location evidence="1">Cell membrane</location>
        <topology evidence="1">Multi-pass membrane protein</topology>
    </subcellularLocation>
</comment>
<dbReference type="Pfam" id="PF07690">
    <property type="entry name" value="MFS_1"/>
    <property type="match status" value="1"/>
</dbReference>
<dbReference type="OrthoDB" id="2156306at2"/>
<feature type="transmembrane region" description="Helical" evidence="7">
    <location>
        <begin position="254"/>
        <end position="272"/>
    </location>
</feature>
<feature type="transmembrane region" description="Helical" evidence="7">
    <location>
        <begin position="140"/>
        <end position="159"/>
    </location>
</feature>
<dbReference type="InterPro" id="IPR036259">
    <property type="entry name" value="MFS_trans_sf"/>
</dbReference>
<keyword evidence="4 7" id="KW-0812">Transmembrane</keyword>
<dbReference type="PANTHER" id="PTHR43266">
    <property type="entry name" value="MACROLIDE-EFFLUX PROTEIN"/>
    <property type="match status" value="1"/>
</dbReference>
<keyword evidence="10" id="KW-1185">Reference proteome</keyword>
<evidence type="ECO:0000313" key="10">
    <source>
        <dbReference type="Proteomes" id="UP000434639"/>
    </source>
</evidence>
<keyword evidence="5 7" id="KW-1133">Transmembrane helix</keyword>
<dbReference type="InterPro" id="IPR020846">
    <property type="entry name" value="MFS_dom"/>
</dbReference>
<feature type="transmembrane region" description="Helical" evidence="7">
    <location>
        <begin position="43"/>
        <end position="65"/>
    </location>
</feature>
<feature type="transmembrane region" description="Helical" evidence="7">
    <location>
        <begin position="305"/>
        <end position="330"/>
    </location>
</feature>
<dbReference type="AlphaFoldDB" id="A0A7X2S6M8"/>
<reference evidence="9 10" key="1">
    <citation type="journal article" date="2017" name="Int. J. Syst. Evol. Microbiol.">
        <title>Bacillus mangrovi sp. nov., isolated from a sediment sample from a mangrove forest.</title>
        <authorList>
            <person name="Gupta V."/>
            <person name="Singh P.K."/>
            <person name="Korpole S."/>
            <person name="Tanuku N.R.S."/>
            <person name="Pinnaka A.K."/>
        </authorList>
    </citation>
    <scope>NUCLEOTIDE SEQUENCE [LARGE SCALE GENOMIC DNA]</scope>
    <source>
        <strain evidence="9 10">KCTC 33872</strain>
    </source>
</reference>
<dbReference type="PROSITE" id="PS50850">
    <property type="entry name" value="MFS"/>
    <property type="match status" value="1"/>
</dbReference>
<evidence type="ECO:0000256" key="3">
    <source>
        <dbReference type="ARBA" id="ARBA00022475"/>
    </source>
</evidence>
<dbReference type="GO" id="GO:0005886">
    <property type="term" value="C:plasma membrane"/>
    <property type="evidence" value="ECO:0007669"/>
    <property type="project" value="UniProtKB-SubCell"/>
</dbReference>
<gene>
    <name evidence="9" type="ORF">GKZ89_13310</name>
</gene>
<feature type="transmembrane region" description="Helical" evidence="7">
    <location>
        <begin position="217"/>
        <end position="234"/>
    </location>
</feature>
<dbReference type="SUPFAM" id="SSF103473">
    <property type="entry name" value="MFS general substrate transporter"/>
    <property type="match status" value="1"/>
</dbReference>
<accession>A0A7X2S6M8</accession>
<feature type="transmembrane region" description="Helical" evidence="7">
    <location>
        <begin position="279"/>
        <end position="299"/>
    </location>
</feature>
<sequence>MRKRGVPMNRKAALLLSSIGISNLGDWIYFIPLNFMVYHMTGSAAAVAALYVIRPLAALLTSFWAGSIVDRFSQRNLMIGLDLARASLVLIMLLSPPVPVLYFLVFIICMADAIYDPAASAFMVKLIPQEQRKVFNSYKSLAWSGAFILGPALAGLLYISGLPYLAFTVNAGSFLISALMLLMLPNLLGNTDGKNLSLAVLKEDWQIVLRFMRKAKYVMVIYLLFNGVMVMAAALDSQEAVFSLNVLQLSESTYGLLVSISGAGLLAGSIVNRLAVNRLSASLLIGVGGVMIASGYLIYSVSLSFAGAAAGFFILAFFMAFANTGVWTFYQDHVPVDIMGRVGSALGMVISIVQMAMVTAIGFAGDLLPIRPVIISGAGAMVFLALLLFAAAMKPSAEYKQAMGRLDQEVIK</sequence>
<organism evidence="9 10">
    <name type="scientific">Metabacillus mangrovi</name>
    <dbReference type="NCBI Taxonomy" id="1491830"/>
    <lineage>
        <taxon>Bacteria</taxon>
        <taxon>Bacillati</taxon>
        <taxon>Bacillota</taxon>
        <taxon>Bacilli</taxon>
        <taxon>Bacillales</taxon>
        <taxon>Bacillaceae</taxon>
        <taxon>Metabacillus</taxon>
    </lineage>
</organism>
<evidence type="ECO:0000256" key="5">
    <source>
        <dbReference type="ARBA" id="ARBA00022989"/>
    </source>
</evidence>
<dbReference type="Gene3D" id="1.20.1250.20">
    <property type="entry name" value="MFS general substrate transporter like domains"/>
    <property type="match status" value="1"/>
</dbReference>
<feature type="transmembrane region" description="Helical" evidence="7">
    <location>
        <begin position="370"/>
        <end position="393"/>
    </location>
</feature>
<feature type="transmembrane region" description="Helical" evidence="7">
    <location>
        <begin position="342"/>
        <end position="364"/>
    </location>
</feature>
<proteinExistence type="predicted"/>
<evidence type="ECO:0000256" key="2">
    <source>
        <dbReference type="ARBA" id="ARBA00022448"/>
    </source>
</evidence>
<evidence type="ECO:0000256" key="7">
    <source>
        <dbReference type="SAM" id="Phobius"/>
    </source>
</evidence>
<name>A0A7X2S6M8_9BACI</name>
<protein>
    <submittedName>
        <fullName evidence="9">MFS transporter</fullName>
    </submittedName>
</protein>
<dbReference type="GO" id="GO:0022857">
    <property type="term" value="F:transmembrane transporter activity"/>
    <property type="evidence" value="ECO:0007669"/>
    <property type="project" value="InterPro"/>
</dbReference>
<feature type="transmembrane region" description="Helical" evidence="7">
    <location>
        <begin position="12"/>
        <end position="31"/>
    </location>
</feature>
<evidence type="ECO:0000259" key="8">
    <source>
        <dbReference type="PROSITE" id="PS50850"/>
    </source>
</evidence>
<dbReference type="Proteomes" id="UP000434639">
    <property type="component" value="Unassembled WGS sequence"/>
</dbReference>
<evidence type="ECO:0000256" key="1">
    <source>
        <dbReference type="ARBA" id="ARBA00004651"/>
    </source>
</evidence>
<dbReference type="PANTHER" id="PTHR43266:SF2">
    <property type="entry name" value="MAJOR FACILITATOR SUPERFAMILY (MFS) PROFILE DOMAIN-CONTAINING PROTEIN"/>
    <property type="match status" value="1"/>
</dbReference>
<comment type="caution">
    <text evidence="9">The sequence shown here is derived from an EMBL/GenBank/DDBJ whole genome shotgun (WGS) entry which is preliminary data.</text>
</comment>
<dbReference type="InterPro" id="IPR011701">
    <property type="entry name" value="MFS"/>
</dbReference>
<dbReference type="EMBL" id="WMIB01000013">
    <property type="protein sequence ID" value="MTH54382.1"/>
    <property type="molecule type" value="Genomic_DNA"/>
</dbReference>
<dbReference type="CDD" id="cd06173">
    <property type="entry name" value="MFS_MefA_like"/>
    <property type="match status" value="1"/>
</dbReference>
<evidence type="ECO:0000256" key="6">
    <source>
        <dbReference type="ARBA" id="ARBA00023136"/>
    </source>
</evidence>
<evidence type="ECO:0000313" key="9">
    <source>
        <dbReference type="EMBL" id="MTH54382.1"/>
    </source>
</evidence>
<keyword evidence="6 7" id="KW-0472">Membrane</keyword>
<feature type="domain" description="Major facilitator superfamily (MFS) profile" evidence="8">
    <location>
        <begin position="1"/>
        <end position="395"/>
    </location>
</feature>
<evidence type="ECO:0000256" key="4">
    <source>
        <dbReference type="ARBA" id="ARBA00022692"/>
    </source>
</evidence>
<keyword evidence="3" id="KW-1003">Cell membrane</keyword>